<sequence length="914" mass="105087">MSSYNQINPKKIQDLQPSMEVLVPETRTSTLTNLFQNVPLRLTQEDLPSEYSMQSEADQISISTVSTMEAVYSLGLHEDDEKLSQKVAHKPPKQDSSDHPGGNTSCEVLIIETNLDEVDEIGPEAQKDVSETSSEASYFSWPEVEIPGSWGTYGIEENPWDDDDKPFVRFRDYNDLKLTRQEKSGVLTERIIACCSSYLDKCPQTGKYVLCKCNLAQKGLNNISILMFHHYLQYLDLSRNELTNLDALGELPFLMYLDASHNMLTDLLNFKAPFNLTHVNYSHNFVDMIPNLSKFWSLVYLNLSHNQVYQINGLDNLKYLKYLNLSHNQIRFLRGLNNKKLTHLNLEHNQIGFSEEGPNCGFKALPDLIVVNLSDNLLTSLRLFEEMEMLQKLIIMNNNISCLYEIESLKFLKFLTEVHFKGNPIASDDNYYEVCLKCIQPILILDGDVVSAEDKMLVNAKYAPTPFIASKKNHSDLFLLEQLSTWEVTNMTLPITKAPPRMIVVVGPPGTGQKKLIQEFYERHPKCLRLGISHTTRPKNVNETEGECYYFVSEEKFDDMVRNAEFVTVSDILGYAYGFSYEELMKPSSRDTILLLHTDLVGALNLRMRNLRPYLVFALYYQSDAYYSQLLRKYYYTYWLSRYDYRCKSCYATRCMCVDSLPNFASNGACLLAKILPKNYKALRIINDSGKINSETSSRVTSDIEEILKDIITNLPIKESPTKKSSVKFAEVNPSFIAQPECYMYSTESLSDTKVTSLNSDEITSLIIETKKKDGGESSFNLADEDVFHSISEVEFDFEPILSVVSESKLEEDSDEVRKQNRRLKPNQRIDKFIDNILKERELYIRFHRANPGIFCETVFTDKAESTIQKLEDLLKRVQNSSRDSWHSYNVKNDPAFKVMMTQRLLDLNRDIEE</sequence>
<protein>
    <submittedName>
        <fullName evidence="1">Guanylate kinase-related</fullName>
    </submittedName>
</protein>
<keyword evidence="1" id="KW-0808">Transferase</keyword>
<name>A0ACB9SNN6_HOLOL</name>
<accession>A0ACB9SNN6</accession>
<organism evidence="1 2">
    <name type="scientific">Holotrichia oblita</name>
    <name type="common">Chafer beetle</name>
    <dbReference type="NCBI Taxonomy" id="644536"/>
    <lineage>
        <taxon>Eukaryota</taxon>
        <taxon>Metazoa</taxon>
        <taxon>Ecdysozoa</taxon>
        <taxon>Arthropoda</taxon>
        <taxon>Hexapoda</taxon>
        <taxon>Insecta</taxon>
        <taxon>Pterygota</taxon>
        <taxon>Neoptera</taxon>
        <taxon>Endopterygota</taxon>
        <taxon>Coleoptera</taxon>
        <taxon>Polyphaga</taxon>
        <taxon>Scarabaeiformia</taxon>
        <taxon>Scarabaeidae</taxon>
        <taxon>Melolonthinae</taxon>
        <taxon>Holotrichia</taxon>
    </lineage>
</organism>
<reference evidence="1" key="1">
    <citation type="submission" date="2022-04" db="EMBL/GenBank/DDBJ databases">
        <title>Chromosome-scale genome assembly of Holotrichia oblita Faldermann.</title>
        <authorList>
            <person name="Rongchong L."/>
        </authorList>
    </citation>
    <scope>NUCLEOTIDE SEQUENCE</scope>
    <source>
        <strain evidence="1">81SQS9</strain>
    </source>
</reference>
<keyword evidence="1" id="KW-0418">Kinase</keyword>
<evidence type="ECO:0000313" key="2">
    <source>
        <dbReference type="Proteomes" id="UP001056778"/>
    </source>
</evidence>
<keyword evidence="2" id="KW-1185">Reference proteome</keyword>
<comment type="caution">
    <text evidence="1">The sequence shown here is derived from an EMBL/GenBank/DDBJ whole genome shotgun (WGS) entry which is preliminary data.</text>
</comment>
<dbReference type="EMBL" id="CM043022">
    <property type="protein sequence ID" value="KAI4456393.1"/>
    <property type="molecule type" value="Genomic_DNA"/>
</dbReference>
<gene>
    <name evidence="1" type="ORF">MML48_8g00012581</name>
</gene>
<proteinExistence type="predicted"/>
<evidence type="ECO:0000313" key="1">
    <source>
        <dbReference type="EMBL" id="KAI4456393.1"/>
    </source>
</evidence>
<dbReference type="Proteomes" id="UP001056778">
    <property type="component" value="Chromosome 8"/>
</dbReference>